<name>A0A1L3GJ42_SYNAC</name>
<gene>
    <name evidence="1" type="ORF">A7E75_12390</name>
</gene>
<dbReference type="Gene3D" id="3.40.50.1820">
    <property type="entry name" value="alpha/beta hydrolase"/>
    <property type="match status" value="1"/>
</dbReference>
<evidence type="ECO:0008006" key="3">
    <source>
        <dbReference type="Google" id="ProtNLM"/>
    </source>
</evidence>
<dbReference type="InterPro" id="IPR007428">
    <property type="entry name" value="MlaA"/>
</dbReference>
<evidence type="ECO:0000313" key="2">
    <source>
        <dbReference type="Proteomes" id="UP000182264"/>
    </source>
</evidence>
<dbReference type="PANTHER" id="PTHR30035:SF1">
    <property type="entry name" value="AB HYDROLASE-1 DOMAIN-CONTAINING PROTEIN"/>
    <property type="match status" value="1"/>
</dbReference>
<dbReference type="STRING" id="29542.A6070_06405"/>
<protein>
    <recommendedName>
        <fullName evidence="3">AB hydrolase-1 domain-containing protein</fullName>
    </recommendedName>
</protein>
<sequence length="429" mass="48736">MTILRLISIMLMVLMGAKGAYRSVSAFDYPITDPYAATVIETPSEYRAKLPAALPTSTINLRIFPDRRIPEIFWYQDGLPCSLIRQRHEAPLIFIIAGTGARYDAPKMLDLQKVFYQAGFHVLSLSSPTHMDFVINASESMAPGNLEDDAGDLYRVMERARQAIGRHIAVSDYYLTGYSLGGIQAAFVSRLDEDRQRFGFRKVLLINPPVSLYRSVTILDRLLDDNIPGGLNNFQTWLDEVMLNLSDTYQELGYFEFSGDYIHRVHERYPHRDPFLRAIIGLSFRMSSSNMIFSADIMNGGGYITPTHAEITPTTSLTPYAMVACRTGFTDYFHEYLYPRLRRRHPGLTEAQLIARLSLHHIGGYLRATEKIGVMHNRDDIILDAGDIDWLRETFGRRARIFPLGGHCGNLAHPEVVNYMTDFFNQGKD</sequence>
<keyword evidence="2" id="KW-1185">Reference proteome</keyword>
<dbReference type="AlphaFoldDB" id="A0A1L3GJ42"/>
<dbReference type="PANTHER" id="PTHR30035">
    <property type="entry name" value="LIPOPROTEIN VACJ-RELATED"/>
    <property type="match status" value="1"/>
</dbReference>
<organism evidence="1 2">
    <name type="scientific">Syntrophotalea acetylenica</name>
    <name type="common">Pelobacter acetylenicus</name>
    <dbReference type="NCBI Taxonomy" id="29542"/>
    <lineage>
        <taxon>Bacteria</taxon>
        <taxon>Pseudomonadati</taxon>
        <taxon>Thermodesulfobacteriota</taxon>
        <taxon>Desulfuromonadia</taxon>
        <taxon>Desulfuromonadales</taxon>
        <taxon>Syntrophotaleaceae</taxon>
        <taxon>Syntrophotalea</taxon>
    </lineage>
</organism>
<dbReference type="Proteomes" id="UP000182264">
    <property type="component" value="Chromosome"/>
</dbReference>
<reference evidence="1 2" key="1">
    <citation type="journal article" date="2017" name="Genome Announc.">
        <title>Complete Genome Sequences of Two Acetylene-Fermenting Pelobacter acetylenicus Strains.</title>
        <authorList>
            <person name="Sutton J.M."/>
            <person name="Baesman S.M."/>
            <person name="Fierst J.L."/>
            <person name="Poret-Peterson A.T."/>
            <person name="Oremland R.S."/>
            <person name="Dunlap D.S."/>
            <person name="Akob D.M."/>
        </authorList>
    </citation>
    <scope>NUCLEOTIDE SEQUENCE [LARGE SCALE GENOMIC DNA]</scope>
    <source>
        <strain evidence="1 2">DSM 3247</strain>
    </source>
</reference>
<dbReference type="GO" id="GO:0016020">
    <property type="term" value="C:membrane"/>
    <property type="evidence" value="ECO:0007669"/>
    <property type="project" value="InterPro"/>
</dbReference>
<accession>A0A1L3GJ42</accession>
<dbReference type="RefSeq" id="WP_072287560.1">
    <property type="nucleotide sequence ID" value="NZ_CP015518.1"/>
</dbReference>
<proteinExistence type="predicted"/>
<dbReference type="InterPro" id="IPR029058">
    <property type="entry name" value="AB_hydrolase_fold"/>
</dbReference>
<dbReference type="EMBL" id="CP015518">
    <property type="protein sequence ID" value="APG25718.1"/>
    <property type="molecule type" value="Genomic_DNA"/>
</dbReference>
<dbReference type="SUPFAM" id="SSF53474">
    <property type="entry name" value="alpha/beta-Hydrolases"/>
    <property type="match status" value="1"/>
</dbReference>
<evidence type="ECO:0000313" key="1">
    <source>
        <dbReference type="EMBL" id="APG25718.1"/>
    </source>
</evidence>